<dbReference type="InterPro" id="IPR023485">
    <property type="entry name" value="Ptyr_pPase"/>
</dbReference>
<dbReference type="eggNOG" id="COG0394">
    <property type="taxonomic scope" value="Bacteria"/>
</dbReference>
<evidence type="ECO:0000259" key="6">
    <source>
        <dbReference type="SMART" id="SM00226"/>
    </source>
</evidence>
<evidence type="ECO:0000256" key="3">
    <source>
        <dbReference type="ARBA" id="ARBA00022801"/>
    </source>
</evidence>
<feature type="domain" description="Phosphotyrosine protein phosphatase I" evidence="6">
    <location>
        <begin position="22"/>
        <end position="165"/>
    </location>
</feature>
<keyword evidence="3" id="KW-0378">Hydrolase</keyword>
<comment type="caution">
    <text evidence="7">The sequence shown here is derived from an EMBL/GenBank/DDBJ whole genome shotgun (WGS) entry which is preliminary data.</text>
</comment>
<keyword evidence="4" id="KW-0904">Protein phosphatase</keyword>
<evidence type="ECO:0000256" key="5">
    <source>
        <dbReference type="PIRSR" id="PIRSR617867-1"/>
    </source>
</evidence>
<dbReference type="EC" id="3.1.3.48" evidence="2"/>
<dbReference type="EMBL" id="AUND01000042">
    <property type="protein sequence ID" value="KEO50536.1"/>
    <property type="molecule type" value="Genomic_DNA"/>
</dbReference>
<dbReference type="CDD" id="cd16343">
    <property type="entry name" value="LMWPTP"/>
    <property type="match status" value="1"/>
</dbReference>
<dbReference type="STRING" id="1353537.TP2_14815"/>
<comment type="similarity">
    <text evidence="1">Belongs to the low molecular weight phosphotyrosine protein phosphatase family.</text>
</comment>
<dbReference type="Gene3D" id="3.40.50.2300">
    <property type="match status" value="1"/>
</dbReference>
<evidence type="ECO:0000256" key="2">
    <source>
        <dbReference type="ARBA" id="ARBA00013064"/>
    </source>
</evidence>
<dbReference type="GO" id="GO:0004725">
    <property type="term" value="F:protein tyrosine phosphatase activity"/>
    <property type="evidence" value="ECO:0007669"/>
    <property type="project" value="UniProtKB-EC"/>
</dbReference>
<gene>
    <name evidence="7" type="ORF">TP2_14815</name>
</gene>
<dbReference type="AlphaFoldDB" id="A0A074IZI0"/>
<dbReference type="InterPro" id="IPR017867">
    <property type="entry name" value="Tyr_phospatase_low_mol_wt"/>
</dbReference>
<dbReference type="Pfam" id="PF01451">
    <property type="entry name" value="LMWPc"/>
    <property type="match status" value="1"/>
</dbReference>
<dbReference type="Proteomes" id="UP000027432">
    <property type="component" value="Unassembled WGS sequence"/>
</dbReference>
<evidence type="ECO:0000256" key="4">
    <source>
        <dbReference type="ARBA" id="ARBA00022912"/>
    </source>
</evidence>
<dbReference type="SUPFAM" id="SSF52788">
    <property type="entry name" value="Phosphotyrosine protein phosphatases I"/>
    <property type="match status" value="1"/>
</dbReference>
<feature type="active site" evidence="5">
    <location>
        <position position="34"/>
    </location>
</feature>
<sequence>MPAPVKITILAIALPSAITCPMRILFLCLGNICRSPAAEAVTRHKARAAGLDIEFDSAGTGDWHVGEPPYGPMIEAAEARGYDMRSLRARQIAPADYDAFDVILAMDENNLRNALDVAPRQMSAQVQMFIDGPNGPQNVPDPYYTRDFEAALDLIEAGAEALVADLLADEEEKRRGS</sequence>
<dbReference type="PANTHER" id="PTHR11717:SF7">
    <property type="entry name" value="LOW MOLECULAR WEIGHT PHOSPHOTYROSINE PROTEIN PHOSPHATASE"/>
    <property type="match status" value="1"/>
</dbReference>
<feature type="active site" description="Proton donor" evidence="5">
    <location>
        <position position="141"/>
    </location>
</feature>
<dbReference type="PANTHER" id="PTHR11717">
    <property type="entry name" value="LOW MOLECULAR WEIGHT PROTEIN TYROSINE PHOSPHATASE"/>
    <property type="match status" value="1"/>
</dbReference>
<organism evidence="7 8">
    <name type="scientific">Thioclava pacifica DSM 10166</name>
    <dbReference type="NCBI Taxonomy" id="1353537"/>
    <lineage>
        <taxon>Bacteria</taxon>
        <taxon>Pseudomonadati</taxon>
        <taxon>Pseudomonadota</taxon>
        <taxon>Alphaproteobacteria</taxon>
        <taxon>Rhodobacterales</taxon>
        <taxon>Paracoccaceae</taxon>
        <taxon>Thioclava</taxon>
    </lineage>
</organism>
<protein>
    <recommendedName>
        <fullName evidence="2">protein-tyrosine-phosphatase</fullName>
        <ecNumber evidence="2">3.1.3.48</ecNumber>
    </recommendedName>
</protein>
<feature type="active site" description="Nucleophile" evidence="5">
    <location>
        <position position="28"/>
    </location>
</feature>
<accession>A0A074IZI0</accession>
<evidence type="ECO:0000256" key="1">
    <source>
        <dbReference type="ARBA" id="ARBA00011063"/>
    </source>
</evidence>
<evidence type="ECO:0000313" key="7">
    <source>
        <dbReference type="EMBL" id="KEO50536.1"/>
    </source>
</evidence>
<proteinExistence type="inferred from homology"/>
<evidence type="ECO:0000313" key="8">
    <source>
        <dbReference type="Proteomes" id="UP000027432"/>
    </source>
</evidence>
<keyword evidence="8" id="KW-1185">Reference proteome</keyword>
<reference evidence="7 8" key="1">
    <citation type="submission" date="2013-07" db="EMBL/GenBank/DDBJ databases">
        <title>Thioclava pacifica DSM 10166 Genome Sequencing.</title>
        <authorList>
            <person name="Lai Q."/>
            <person name="Shao Z."/>
        </authorList>
    </citation>
    <scope>NUCLEOTIDE SEQUENCE [LARGE SCALE GENOMIC DNA]</scope>
    <source>
        <strain evidence="7 8">DSM 10166</strain>
    </source>
</reference>
<name>A0A074IZI0_9RHOB</name>
<dbReference type="PRINTS" id="PR00719">
    <property type="entry name" value="LMWPTPASE"/>
</dbReference>
<dbReference type="InterPro" id="IPR036196">
    <property type="entry name" value="Ptyr_pPase_sf"/>
</dbReference>
<dbReference type="SMART" id="SM00226">
    <property type="entry name" value="LMWPc"/>
    <property type="match status" value="1"/>
</dbReference>
<dbReference type="InterPro" id="IPR050438">
    <property type="entry name" value="LMW_PTPase"/>
</dbReference>